<comment type="caution">
    <text evidence="2">The sequence shown here is derived from an EMBL/GenBank/DDBJ whole genome shotgun (WGS) entry which is preliminary data.</text>
</comment>
<keyword evidence="3" id="KW-1185">Reference proteome</keyword>
<sequence>MEEKDTDLLYALLGGTATERYEITQVAPQAFTQLASFKISYPSYSPFDIKSQVQELLKPINAEIIHTIMPKHQQDSLISLSTSKSIMYAVFDLKGRIAPKKRQSVVHGGDKYDFIMELQSKLKHCYYCGSTNHTRSQCIADPKCTHCGHKHTYLHCPDVPLERRVQLFSNSPQLFKQRYVERTKSPPSFVMNLMKTSSNSSSSKSRKRRKNAPRVPSVSNEEFARNSQMMVNNLLNIDSHHDQGPIETDLPREEGDEVPTPMEVT</sequence>
<gene>
    <name evidence="2" type="ORF">Amon01_000746600</name>
</gene>
<evidence type="ECO:0000256" key="1">
    <source>
        <dbReference type="SAM" id="MobiDB-lite"/>
    </source>
</evidence>
<organism evidence="2 3">
    <name type="scientific">Ambrosiozyma monospora</name>
    <name type="common">Yeast</name>
    <name type="synonym">Endomycopsis monosporus</name>
    <dbReference type="NCBI Taxonomy" id="43982"/>
    <lineage>
        <taxon>Eukaryota</taxon>
        <taxon>Fungi</taxon>
        <taxon>Dikarya</taxon>
        <taxon>Ascomycota</taxon>
        <taxon>Saccharomycotina</taxon>
        <taxon>Pichiomycetes</taxon>
        <taxon>Pichiales</taxon>
        <taxon>Pichiaceae</taxon>
        <taxon>Ambrosiozyma</taxon>
    </lineage>
</organism>
<feature type="compositionally biased region" description="Basic and acidic residues" evidence="1">
    <location>
        <begin position="238"/>
        <end position="253"/>
    </location>
</feature>
<dbReference type="Proteomes" id="UP001165063">
    <property type="component" value="Unassembled WGS sequence"/>
</dbReference>
<feature type="region of interest" description="Disordered" evidence="1">
    <location>
        <begin position="238"/>
        <end position="265"/>
    </location>
</feature>
<feature type="region of interest" description="Disordered" evidence="1">
    <location>
        <begin position="190"/>
        <end position="226"/>
    </location>
</feature>
<accession>A0A9W7DJX5</accession>
<name>A0A9W7DJX5_AMBMO</name>
<reference evidence="2" key="1">
    <citation type="submission" date="2023-04" db="EMBL/GenBank/DDBJ databases">
        <title>Ambrosiozyma monospora NBRC 1965.</title>
        <authorList>
            <person name="Ichikawa N."/>
            <person name="Sato H."/>
            <person name="Tonouchi N."/>
        </authorList>
    </citation>
    <scope>NUCLEOTIDE SEQUENCE</scope>
    <source>
        <strain evidence="2">NBRC 1965</strain>
    </source>
</reference>
<evidence type="ECO:0000313" key="2">
    <source>
        <dbReference type="EMBL" id="GMG54655.1"/>
    </source>
</evidence>
<protein>
    <submittedName>
        <fullName evidence="2">Unnamed protein product</fullName>
    </submittedName>
</protein>
<evidence type="ECO:0000313" key="3">
    <source>
        <dbReference type="Proteomes" id="UP001165063"/>
    </source>
</evidence>
<dbReference type="AlphaFoldDB" id="A0A9W7DJX5"/>
<dbReference type="EMBL" id="BSXU01005568">
    <property type="protein sequence ID" value="GMG54655.1"/>
    <property type="molecule type" value="Genomic_DNA"/>
</dbReference>
<proteinExistence type="predicted"/>
<feature type="compositionally biased region" description="Polar residues" evidence="1">
    <location>
        <begin position="217"/>
        <end position="226"/>
    </location>
</feature>